<keyword evidence="3" id="KW-1185">Reference proteome</keyword>
<evidence type="ECO:0000259" key="1">
    <source>
        <dbReference type="Pfam" id="PF14353"/>
    </source>
</evidence>
<name>A0A2H3KQ88_9CHLR</name>
<dbReference type="RefSeq" id="WP_097650979.1">
    <property type="nucleotide sequence ID" value="NZ_LYXE01000041.1"/>
</dbReference>
<dbReference type="Pfam" id="PF14353">
    <property type="entry name" value="CpXC"/>
    <property type="match status" value="1"/>
</dbReference>
<gene>
    <name evidence="2" type="ORF">A9Q02_09585</name>
</gene>
<protein>
    <recommendedName>
        <fullName evidence="1">CpXC domain-containing protein</fullName>
    </recommendedName>
</protein>
<dbReference type="InterPro" id="IPR025682">
    <property type="entry name" value="CpXC_dom"/>
</dbReference>
<dbReference type="AlphaFoldDB" id="A0A2H3KQ88"/>
<sequence length="433" mass="47759">MPPVAPQPVQITCPACGTSFRTGIYTLVDVSVQPELKPALLGGQLNVAVCPKCSTPSMIGAPLVYHDAAKQLCLVHVPAELNSSPQEQEQFVGEATSFLLRELPKDVSRAYLLAPRRFLTMQSLVEAIFEADGVSREALDRQRAHIELISELASVVGDEAQFASMVTQRRADLTPEFFATLSAFVQATPPDQAETRQLLMAIQNQLLETYDEDPPDEEEMQEALERLVAVADEELDLAVAELRPVLDYGFFELLTGRIEAAEQAGEQATAAALTDRRDRILAAVEQLDREAEAMFEAGSVLLQEVMQAPDPEVALRERGEAIDEAFMMVLSANVGAAQRAGREDIETLLTRLADVAIDVIQARLSPEERFINELLMAETPQAATRLLRTNVSRITPELVKQLNELADQEERRANKPIAERLRQLARECGAMLF</sequence>
<reference evidence="2 3" key="1">
    <citation type="submission" date="2016-05" db="EMBL/GenBank/DDBJ databases">
        <authorList>
            <person name="Lavstsen T."/>
            <person name="Jespersen J.S."/>
        </authorList>
    </citation>
    <scope>NUCLEOTIDE SEQUENCE [LARGE SCALE GENOMIC DNA]</scope>
    <source>
        <strain evidence="2 3">B7-9</strain>
    </source>
</reference>
<dbReference type="OrthoDB" id="150880at2"/>
<dbReference type="Proteomes" id="UP000220922">
    <property type="component" value="Unassembled WGS sequence"/>
</dbReference>
<dbReference type="EMBL" id="LYXE01000041">
    <property type="protein sequence ID" value="PDW00436.1"/>
    <property type="molecule type" value="Genomic_DNA"/>
</dbReference>
<feature type="domain" description="CpXC" evidence="1">
    <location>
        <begin position="11"/>
        <end position="139"/>
    </location>
</feature>
<proteinExistence type="predicted"/>
<evidence type="ECO:0000313" key="2">
    <source>
        <dbReference type="EMBL" id="PDW00436.1"/>
    </source>
</evidence>
<comment type="caution">
    <text evidence="2">The sequence shown here is derived from an EMBL/GenBank/DDBJ whole genome shotgun (WGS) entry which is preliminary data.</text>
</comment>
<evidence type="ECO:0000313" key="3">
    <source>
        <dbReference type="Proteomes" id="UP000220922"/>
    </source>
</evidence>
<accession>A0A2H3KQ88</accession>
<organism evidence="2 3">
    <name type="scientific">Candidatus Chloroploca asiatica</name>
    <dbReference type="NCBI Taxonomy" id="1506545"/>
    <lineage>
        <taxon>Bacteria</taxon>
        <taxon>Bacillati</taxon>
        <taxon>Chloroflexota</taxon>
        <taxon>Chloroflexia</taxon>
        <taxon>Chloroflexales</taxon>
        <taxon>Chloroflexineae</taxon>
        <taxon>Oscillochloridaceae</taxon>
        <taxon>Candidatus Chloroploca</taxon>
    </lineage>
</organism>